<organism evidence="2 3">
    <name type="scientific">Candidatus Tokpelaia hoelldobleri</name>
    <dbReference type="NCBI Taxonomy" id="1902579"/>
    <lineage>
        <taxon>Bacteria</taxon>
        <taxon>Pseudomonadati</taxon>
        <taxon>Pseudomonadota</taxon>
        <taxon>Alphaproteobacteria</taxon>
        <taxon>Hyphomicrobiales</taxon>
        <taxon>Candidatus Tokpelaia</taxon>
    </lineage>
</organism>
<gene>
    <name evidence="2" type="ORF">BHV28_07280</name>
</gene>
<dbReference type="Gene3D" id="3.40.50.1000">
    <property type="entry name" value="HAD superfamily/HAD-like"/>
    <property type="match status" value="1"/>
</dbReference>
<dbReference type="InterPro" id="IPR023214">
    <property type="entry name" value="HAD_sf"/>
</dbReference>
<dbReference type="EMBL" id="CP017315">
    <property type="protein sequence ID" value="AQS41428.1"/>
    <property type="molecule type" value="Genomic_DNA"/>
</dbReference>
<sequence>MTQYRKFRYALLAAGLPLLMAFSTALQAVELKHWPQEQGRQLSRFIEAHANQGQFAVFDMDNTSYRYDLTEILLPWLEQKGILTREMLDPSLLLLKFRDENGQRESLYSYYSRLCAIDSRTCYPWITQAFAGFTLTELKQYVDEVMALKEPVTVSTYEGDTVRTYDIFPPKPFAGQQELFKVLMDNGIEVYIITAAHEELVRMVASDPKYGYNVKPENVIGVTTVLRNRQTGALTSSEMQIRQGNYNPADNMGLETTSYLGSPLTWFEGKSAAILARIDRWKKPIIAGGDTPDSDGYMLFNSLADNGLKIWVNKADSSMAVMRENMAGFAREQKKLGLPVTADKNWVIVKPDDIQ</sequence>
<dbReference type="SUPFAM" id="SSF56784">
    <property type="entry name" value="HAD-like"/>
    <property type="match status" value="1"/>
</dbReference>
<feature type="chain" id="PRO_5013138041" evidence="1">
    <location>
        <begin position="29"/>
        <end position="355"/>
    </location>
</feature>
<feature type="signal peptide" evidence="1">
    <location>
        <begin position="1"/>
        <end position="28"/>
    </location>
</feature>
<dbReference type="Proteomes" id="UP000188912">
    <property type="component" value="Chromosome"/>
</dbReference>
<dbReference type="AlphaFoldDB" id="A0A1U9JU91"/>
<protein>
    <submittedName>
        <fullName evidence="2">Phosphorylcholine phosphatase</fullName>
    </submittedName>
</protein>
<evidence type="ECO:0000256" key="1">
    <source>
        <dbReference type="SAM" id="SignalP"/>
    </source>
</evidence>
<name>A0A1U9JU91_9HYPH</name>
<dbReference type="InterPro" id="IPR050582">
    <property type="entry name" value="HAD-like_SerB"/>
</dbReference>
<evidence type="ECO:0000313" key="3">
    <source>
        <dbReference type="Proteomes" id="UP000188912"/>
    </source>
</evidence>
<accession>A0A1U9JU91</accession>
<reference evidence="2 3" key="2">
    <citation type="journal article" date="2016" name="Sci. Rep.">
        <title>The genome of Rhizobiales bacteria in predatory ants reveals urease gene functions but no genes for nitrogen fixation.</title>
        <authorList>
            <person name="Neuvonen M.M."/>
            <person name="Tamarit D."/>
            <person name="Naslund K."/>
            <person name="Liebig J."/>
            <person name="Feldhaar H."/>
            <person name="Moran N.A."/>
            <person name="Guy L."/>
            <person name="Andersson S.G."/>
        </authorList>
    </citation>
    <scope>NUCLEOTIDE SEQUENCE [LARGE SCALE GENOMIC DNA]</scope>
    <source>
        <strain evidence="2 3">Hsal</strain>
    </source>
</reference>
<proteinExistence type="predicted"/>
<dbReference type="KEGG" id="thd:BHV28_07280"/>
<dbReference type="STRING" id="1902579.BHV28_07280"/>
<dbReference type="InterPro" id="IPR036412">
    <property type="entry name" value="HAD-like_sf"/>
</dbReference>
<keyword evidence="1" id="KW-0732">Signal</keyword>
<keyword evidence="3" id="KW-1185">Reference proteome</keyword>
<reference evidence="2 3" key="1">
    <citation type="journal article" date="2010" name="Science">
        <title>Genomic comparison of the ants Camponotus floridanus and Harpegnathos saltator.</title>
        <authorList>
            <person name="Bonasio R."/>
            <person name="Zhang G."/>
            <person name="Ye C."/>
            <person name="Mutti N.S."/>
            <person name="Fang X."/>
            <person name="Qin N."/>
            <person name="Donahue G."/>
            <person name="Yang P."/>
            <person name="Li Q."/>
            <person name="Li C."/>
            <person name="Zhang P."/>
            <person name="Huang Z."/>
            <person name="Berger S.L."/>
            <person name="Reinberg D."/>
            <person name="Wang J."/>
            <person name="Liebig J."/>
        </authorList>
    </citation>
    <scope>NUCLEOTIDE SEQUENCE [LARGE SCALE GENOMIC DNA]</scope>
    <source>
        <strain evidence="2 3">Hsal</strain>
    </source>
</reference>
<dbReference type="Gene3D" id="1.20.1440.310">
    <property type="match status" value="1"/>
</dbReference>
<evidence type="ECO:0000313" key="2">
    <source>
        <dbReference type="EMBL" id="AQS41428.1"/>
    </source>
</evidence>
<dbReference type="PANTHER" id="PTHR43344">
    <property type="entry name" value="PHOSPHOSERINE PHOSPHATASE"/>
    <property type="match status" value="1"/>
</dbReference>